<proteinExistence type="predicted"/>
<reference evidence="1 2" key="1">
    <citation type="submission" date="2018-06" db="EMBL/GenBank/DDBJ databases">
        <authorList>
            <consortium name="Pathogen Informatics"/>
            <person name="Doyle S."/>
        </authorList>
    </citation>
    <scope>NUCLEOTIDE SEQUENCE [LARGE SCALE GENOMIC DNA]</scope>
    <source>
        <strain evidence="1 2">NCTC13443</strain>
    </source>
</reference>
<name>A0A377UXX1_KLEPN</name>
<gene>
    <name evidence="1" type="ORF">NCTC13443_01949</name>
</gene>
<organism evidence="1 2">
    <name type="scientific">Klebsiella pneumoniae</name>
    <dbReference type="NCBI Taxonomy" id="573"/>
    <lineage>
        <taxon>Bacteria</taxon>
        <taxon>Pseudomonadati</taxon>
        <taxon>Pseudomonadota</taxon>
        <taxon>Gammaproteobacteria</taxon>
        <taxon>Enterobacterales</taxon>
        <taxon>Enterobacteriaceae</taxon>
        <taxon>Klebsiella/Raoultella group</taxon>
        <taxon>Klebsiella</taxon>
        <taxon>Klebsiella pneumoniae complex</taxon>
    </lineage>
</organism>
<accession>A0A377UXX1</accession>
<dbReference type="EMBL" id="UGKT01000001">
    <property type="protein sequence ID" value="STT01623.1"/>
    <property type="molecule type" value="Genomic_DNA"/>
</dbReference>
<evidence type="ECO:0000313" key="2">
    <source>
        <dbReference type="Proteomes" id="UP000255518"/>
    </source>
</evidence>
<evidence type="ECO:0000313" key="1">
    <source>
        <dbReference type="EMBL" id="STT01623.1"/>
    </source>
</evidence>
<sequence>MSTFNTHKDRNRRGKPLPHWRVQYATHYRIKHIHYTVRYGDNAPRVNHGKNPRLWNSFLYMTRRRRIDDRALAYAVVTGEDSDSPAMVPNNRPLEYYW</sequence>
<protein>
    <submittedName>
        <fullName evidence="1">Uncharacterized protein</fullName>
    </submittedName>
</protein>
<dbReference type="Proteomes" id="UP000255518">
    <property type="component" value="Unassembled WGS sequence"/>
</dbReference>
<dbReference type="AlphaFoldDB" id="A0A377UXX1"/>